<sequence>MRGEISRRRGEQLLGVRSTEGNTDLTSSNMSSNGVESLLMNRNHSSSPEEQLNSPVAKRNLATDSHELAANGTRQNTLPDDAVEPSVCYVSHCDGAKSSLSVTGRCCSSARNFYALSINAIDLIWSYVPPKLYLYCCYLTYLIWFCIGILVLRKTQNAIAAVRYVKIHGPDVSEAVVAASPQFKQLLWTLDNEFQRPPAIFFLNQYALNMTFNFLCNTRDMEGVHERLIFITLDSTARDVLKQHWPRVRQVYWPTPSLYVSYFINFNV</sequence>
<feature type="compositionally biased region" description="Polar residues" evidence="1">
    <location>
        <begin position="19"/>
        <end position="33"/>
    </location>
</feature>
<evidence type="ECO:0000313" key="3">
    <source>
        <dbReference type="Proteomes" id="UP000887569"/>
    </source>
</evidence>
<proteinExistence type="predicted"/>
<evidence type="ECO:0000256" key="2">
    <source>
        <dbReference type="SAM" id="Phobius"/>
    </source>
</evidence>
<protein>
    <submittedName>
        <fullName evidence="4">Uncharacterized protein</fullName>
    </submittedName>
</protein>
<keyword evidence="2" id="KW-0472">Membrane</keyword>
<feature type="region of interest" description="Disordered" evidence="1">
    <location>
        <begin position="1"/>
        <end position="33"/>
    </location>
</feature>
<keyword evidence="3" id="KW-1185">Reference proteome</keyword>
<dbReference type="WBParaSite" id="PgB07_g079_t01">
    <property type="protein sequence ID" value="PgB07_g079_t01"/>
    <property type="gene ID" value="PgB07_g079"/>
</dbReference>
<keyword evidence="2" id="KW-0812">Transmembrane</keyword>
<organism evidence="3 4">
    <name type="scientific">Parascaris univalens</name>
    <name type="common">Nematode worm</name>
    <dbReference type="NCBI Taxonomy" id="6257"/>
    <lineage>
        <taxon>Eukaryota</taxon>
        <taxon>Metazoa</taxon>
        <taxon>Ecdysozoa</taxon>
        <taxon>Nematoda</taxon>
        <taxon>Chromadorea</taxon>
        <taxon>Rhabditida</taxon>
        <taxon>Spirurina</taxon>
        <taxon>Ascaridomorpha</taxon>
        <taxon>Ascaridoidea</taxon>
        <taxon>Ascarididae</taxon>
        <taxon>Parascaris</taxon>
    </lineage>
</organism>
<dbReference type="AlphaFoldDB" id="A0A914ZM76"/>
<accession>A0A914ZM76</accession>
<dbReference type="PANTHER" id="PTHR31967:SF10">
    <property type="entry name" value="NUCLEOTIDE-DIPHOSPHO-SUGAR TRANSFERASE DOMAIN-CONTAINING PROTEIN"/>
    <property type="match status" value="1"/>
</dbReference>
<evidence type="ECO:0000313" key="4">
    <source>
        <dbReference type="WBParaSite" id="PgB07_g079_t01"/>
    </source>
</evidence>
<reference evidence="4" key="1">
    <citation type="submission" date="2022-11" db="UniProtKB">
        <authorList>
            <consortium name="WormBaseParasite"/>
        </authorList>
    </citation>
    <scope>IDENTIFICATION</scope>
</reference>
<dbReference type="PANTHER" id="PTHR31967">
    <property type="entry name" value="GROUNDHOG (HEDGEHOG-LIKE FAMILY)-RELATED"/>
    <property type="match status" value="1"/>
</dbReference>
<dbReference type="Proteomes" id="UP000887569">
    <property type="component" value="Unplaced"/>
</dbReference>
<name>A0A914ZM76_PARUN</name>
<feature type="transmembrane region" description="Helical" evidence="2">
    <location>
        <begin position="132"/>
        <end position="152"/>
    </location>
</feature>
<evidence type="ECO:0000256" key="1">
    <source>
        <dbReference type="SAM" id="MobiDB-lite"/>
    </source>
</evidence>
<keyword evidence="2" id="KW-1133">Transmembrane helix</keyword>
<feature type="compositionally biased region" description="Basic and acidic residues" evidence="1">
    <location>
        <begin position="1"/>
        <end position="11"/>
    </location>
</feature>